<keyword evidence="1" id="KW-0597">Phosphoprotein</keyword>
<dbReference type="HOGENOM" id="CLU_1041611_0_0_5"/>
<dbReference type="PATRIC" id="fig|1150469.3.peg.1298"/>
<sequence>MWCGERGGPASFRCLCVWRGGEAPMDQAIVDFASIKTLVVDDEPFSLSIVVRILRDLRFSAILDAPNGQKALDLYEEGKAPDVSIIDFNMPGLNGLQVLKAVRTGRTRLPRDHRILMLTGNADFGLVQAAIALDVDSFIAKPASKMILSARLEKVLAEPPELKPVEEYEAVDIEAVNRRFLGHDPLGTPRTAAPVEDKADYQIRRVALEALQPGVLVARNILSPSGDLLIRRGTALTERFIRRLKELQDVLNLQSLEILVPAKKEPR</sequence>
<dbReference type="PROSITE" id="PS50110">
    <property type="entry name" value="RESPONSE_REGULATORY"/>
    <property type="match status" value="1"/>
</dbReference>
<dbReference type="SMART" id="SM00448">
    <property type="entry name" value="REC"/>
    <property type="match status" value="1"/>
</dbReference>
<dbReference type="InterPro" id="IPR001789">
    <property type="entry name" value="Sig_transdc_resp-reg_receiver"/>
</dbReference>
<dbReference type="AlphaFoldDB" id="H6SS91"/>
<accession>H6SS91</accession>
<dbReference type="Gene3D" id="3.40.50.2300">
    <property type="match status" value="1"/>
</dbReference>
<proteinExistence type="predicted"/>
<evidence type="ECO:0000313" key="3">
    <source>
        <dbReference type="EMBL" id="CCG07770.1"/>
    </source>
</evidence>
<dbReference type="KEGG" id="rpm:RSPPHO_01144"/>
<protein>
    <submittedName>
        <fullName evidence="3">FOG: CheY-like receiver</fullName>
    </submittedName>
</protein>
<keyword evidence="4" id="KW-1185">Reference proteome</keyword>
<dbReference type="SUPFAM" id="SSF52172">
    <property type="entry name" value="CheY-like"/>
    <property type="match status" value="1"/>
</dbReference>
<reference evidence="3 4" key="1">
    <citation type="submission" date="2012-02" db="EMBL/GenBank/DDBJ databases">
        <title>Shotgun genome sequence of Phaeospirillum photometricum DSM 122.</title>
        <authorList>
            <person name="Duquesne K."/>
            <person name="Sturgis J."/>
        </authorList>
    </citation>
    <scope>NUCLEOTIDE SEQUENCE [LARGE SCALE GENOMIC DNA]</scope>
    <source>
        <strain evidence="4">DSM122</strain>
    </source>
</reference>
<dbReference type="eggNOG" id="COG0784">
    <property type="taxonomic scope" value="Bacteria"/>
</dbReference>
<gene>
    <name evidence="3" type="ORF">RSPPHO_01144</name>
</gene>
<name>H6SS91_PARPM</name>
<evidence type="ECO:0000313" key="4">
    <source>
        <dbReference type="Proteomes" id="UP000033220"/>
    </source>
</evidence>
<dbReference type="EMBL" id="HE663493">
    <property type="protein sequence ID" value="CCG07770.1"/>
    <property type="molecule type" value="Genomic_DNA"/>
</dbReference>
<dbReference type="STRING" id="1150469.RSPPHO_01144"/>
<dbReference type="InterPro" id="IPR052048">
    <property type="entry name" value="ST_Response_Regulator"/>
</dbReference>
<feature type="domain" description="Response regulatory" evidence="2">
    <location>
        <begin position="36"/>
        <end position="156"/>
    </location>
</feature>
<dbReference type="PANTHER" id="PTHR43228:SF1">
    <property type="entry name" value="TWO-COMPONENT RESPONSE REGULATOR ARR22"/>
    <property type="match status" value="1"/>
</dbReference>
<feature type="modified residue" description="4-aspartylphosphate" evidence="1">
    <location>
        <position position="87"/>
    </location>
</feature>
<dbReference type="Proteomes" id="UP000033220">
    <property type="component" value="Chromosome DSM 122"/>
</dbReference>
<dbReference type="PANTHER" id="PTHR43228">
    <property type="entry name" value="TWO-COMPONENT RESPONSE REGULATOR"/>
    <property type="match status" value="1"/>
</dbReference>
<dbReference type="Pfam" id="PF00072">
    <property type="entry name" value="Response_reg"/>
    <property type="match status" value="1"/>
</dbReference>
<dbReference type="InterPro" id="IPR011006">
    <property type="entry name" value="CheY-like_superfamily"/>
</dbReference>
<organism evidence="3 4">
    <name type="scientific">Pararhodospirillum photometricum DSM 122</name>
    <dbReference type="NCBI Taxonomy" id="1150469"/>
    <lineage>
        <taxon>Bacteria</taxon>
        <taxon>Pseudomonadati</taxon>
        <taxon>Pseudomonadota</taxon>
        <taxon>Alphaproteobacteria</taxon>
        <taxon>Rhodospirillales</taxon>
        <taxon>Rhodospirillaceae</taxon>
        <taxon>Pararhodospirillum</taxon>
    </lineage>
</organism>
<dbReference type="GO" id="GO:0000160">
    <property type="term" value="P:phosphorelay signal transduction system"/>
    <property type="evidence" value="ECO:0007669"/>
    <property type="project" value="InterPro"/>
</dbReference>
<evidence type="ECO:0000259" key="2">
    <source>
        <dbReference type="PROSITE" id="PS50110"/>
    </source>
</evidence>
<evidence type="ECO:0000256" key="1">
    <source>
        <dbReference type="PROSITE-ProRule" id="PRU00169"/>
    </source>
</evidence>